<evidence type="ECO:0000313" key="3">
    <source>
        <dbReference type="Proteomes" id="UP001293254"/>
    </source>
</evidence>
<organism evidence="2 3">
    <name type="scientific">Sesamum alatum</name>
    <dbReference type="NCBI Taxonomy" id="300844"/>
    <lineage>
        <taxon>Eukaryota</taxon>
        <taxon>Viridiplantae</taxon>
        <taxon>Streptophyta</taxon>
        <taxon>Embryophyta</taxon>
        <taxon>Tracheophyta</taxon>
        <taxon>Spermatophyta</taxon>
        <taxon>Magnoliopsida</taxon>
        <taxon>eudicotyledons</taxon>
        <taxon>Gunneridae</taxon>
        <taxon>Pentapetalae</taxon>
        <taxon>asterids</taxon>
        <taxon>lamiids</taxon>
        <taxon>Lamiales</taxon>
        <taxon>Pedaliaceae</taxon>
        <taxon>Sesamum</taxon>
    </lineage>
</organism>
<dbReference type="Proteomes" id="UP001293254">
    <property type="component" value="Unassembled WGS sequence"/>
</dbReference>
<sequence>MKKRSGQVMHNLPVRYSNYITLWNQDRYNKSIRAANFDLPYIPLQVAPHPPIDPNYAFGALDAGPNDPPPNAPLNVLLDDPPLDASPPNAPPTDALDTSVAGSDDTSDNFDFPEIPLQVAPHSLIDPNYACAAPDAGPNAPPPYTPLDSPSQDVPLDAPSRDAPFDDPPLDGPPTNALDTSGAGSEDTSDSFAPTLRRS</sequence>
<protein>
    <submittedName>
        <fullName evidence="2">Uncharacterized protein</fullName>
    </submittedName>
</protein>
<evidence type="ECO:0000313" key="2">
    <source>
        <dbReference type="EMBL" id="KAK4435101.1"/>
    </source>
</evidence>
<evidence type="ECO:0000256" key="1">
    <source>
        <dbReference type="SAM" id="MobiDB-lite"/>
    </source>
</evidence>
<comment type="caution">
    <text evidence="2">The sequence shown here is derived from an EMBL/GenBank/DDBJ whole genome shotgun (WGS) entry which is preliminary data.</text>
</comment>
<reference evidence="2" key="1">
    <citation type="submission" date="2020-06" db="EMBL/GenBank/DDBJ databases">
        <authorList>
            <person name="Li T."/>
            <person name="Hu X."/>
            <person name="Zhang T."/>
            <person name="Song X."/>
            <person name="Zhang H."/>
            <person name="Dai N."/>
            <person name="Sheng W."/>
            <person name="Hou X."/>
            <person name="Wei L."/>
        </authorList>
    </citation>
    <scope>NUCLEOTIDE SEQUENCE</scope>
    <source>
        <strain evidence="2">3651</strain>
        <tissue evidence="2">Leaf</tissue>
    </source>
</reference>
<dbReference type="AlphaFoldDB" id="A0AAE1YRW7"/>
<accession>A0AAE1YRW7</accession>
<reference evidence="2" key="2">
    <citation type="journal article" date="2024" name="Plant">
        <title>Genomic evolution and insights into agronomic trait innovations of Sesamum species.</title>
        <authorList>
            <person name="Miao H."/>
            <person name="Wang L."/>
            <person name="Qu L."/>
            <person name="Liu H."/>
            <person name="Sun Y."/>
            <person name="Le M."/>
            <person name="Wang Q."/>
            <person name="Wei S."/>
            <person name="Zheng Y."/>
            <person name="Lin W."/>
            <person name="Duan Y."/>
            <person name="Cao H."/>
            <person name="Xiong S."/>
            <person name="Wang X."/>
            <person name="Wei L."/>
            <person name="Li C."/>
            <person name="Ma Q."/>
            <person name="Ju M."/>
            <person name="Zhao R."/>
            <person name="Li G."/>
            <person name="Mu C."/>
            <person name="Tian Q."/>
            <person name="Mei H."/>
            <person name="Zhang T."/>
            <person name="Gao T."/>
            <person name="Zhang H."/>
        </authorList>
    </citation>
    <scope>NUCLEOTIDE SEQUENCE</scope>
    <source>
        <strain evidence="2">3651</strain>
    </source>
</reference>
<gene>
    <name evidence="2" type="ORF">Salat_0673400</name>
</gene>
<name>A0AAE1YRW7_9LAMI</name>
<feature type="region of interest" description="Disordered" evidence="1">
    <location>
        <begin position="57"/>
        <end position="114"/>
    </location>
</feature>
<feature type="region of interest" description="Disordered" evidence="1">
    <location>
        <begin position="130"/>
        <end position="199"/>
    </location>
</feature>
<proteinExistence type="predicted"/>
<keyword evidence="3" id="KW-1185">Reference proteome</keyword>
<dbReference type="EMBL" id="JACGWO010000002">
    <property type="protein sequence ID" value="KAK4435101.1"/>
    <property type="molecule type" value="Genomic_DNA"/>
</dbReference>